<protein>
    <submittedName>
        <fullName evidence="10">Unannotated protein</fullName>
    </submittedName>
</protein>
<evidence type="ECO:0000259" key="9">
    <source>
        <dbReference type="PROSITE" id="PS50929"/>
    </source>
</evidence>
<dbReference type="SUPFAM" id="SSF90123">
    <property type="entry name" value="ABC transporter transmembrane region"/>
    <property type="match status" value="1"/>
</dbReference>
<keyword evidence="6 7" id="KW-0472">Membrane</keyword>
<dbReference type="InterPro" id="IPR027417">
    <property type="entry name" value="P-loop_NTPase"/>
</dbReference>
<dbReference type="GO" id="GO:0016020">
    <property type="term" value="C:membrane"/>
    <property type="evidence" value="ECO:0007669"/>
    <property type="project" value="UniProtKB-SubCell"/>
</dbReference>
<dbReference type="AlphaFoldDB" id="A0A6J6W0S3"/>
<evidence type="ECO:0000256" key="6">
    <source>
        <dbReference type="ARBA" id="ARBA00023136"/>
    </source>
</evidence>
<dbReference type="PANTHER" id="PTHR24221:SF590">
    <property type="entry name" value="COMPONENT LINKED WITH THE ASSEMBLY OF CYTOCHROME' TRANSPORT TRANSMEMBRANE ATP-BINDING PROTEIN ABC TRANSPORTER CYDD-RELATED"/>
    <property type="match status" value="1"/>
</dbReference>
<dbReference type="InterPro" id="IPR003593">
    <property type="entry name" value="AAA+_ATPase"/>
</dbReference>
<dbReference type="PROSITE" id="PS50893">
    <property type="entry name" value="ABC_TRANSPORTER_2"/>
    <property type="match status" value="1"/>
</dbReference>
<dbReference type="InterPro" id="IPR039421">
    <property type="entry name" value="Type_1_exporter"/>
</dbReference>
<dbReference type="Gene3D" id="1.20.1560.10">
    <property type="entry name" value="ABC transporter type 1, transmembrane domain"/>
    <property type="match status" value="1"/>
</dbReference>
<evidence type="ECO:0000256" key="3">
    <source>
        <dbReference type="ARBA" id="ARBA00022741"/>
    </source>
</evidence>
<feature type="transmembrane region" description="Helical" evidence="7">
    <location>
        <begin position="123"/>
        <end position="147"/>
    </location>
</feature>
<sequence>MNRSSRLESILGVVSSLAVLCAAMFFARGIGELFAGIHQNGFVFILMAIVLRLVTAWGVSATLHGLRDDTDRRTREHLWQLVRRPNGLDVAVLDSAAVAVRDGVGVGYLASSAATSLLALIPVWYFGGWLSAVIFLALIAASIPFYIRAGRAAERSSEAVASRTALLASTQLRTLDAMGDMRSLGTVEYASERVATASRASAHTNLEGIRVAMGSALITEFIGGAAIGLVAMVIGFDLLHGRRSLEHGLLALLLVVEINSRVRAWASAFHQRENAAQGARTLIEPSITQVSSTAGPLLLSATEVTVPSSRTSITTSIQTGDRVLITGPSGVGKTQLLRTLVGLRPPFSGTSAITSRPIGWVQADSQLFTGTLRDNLCVKRPVETSEVFAVLSGLGLAGPRFSDLEQVVTSASQYSDGERARLAIARALLANVALLIIDDVAGLFDEETLRAVAHELARHGDLAVLEAAHNRRILGAPTLEISLERA</sequence>
<dbReference type="Gene3D" id="3.40.50.300">
    <property type="entry name" value="P-loop containing nucleotide triphosphate hydrolases"/>
    <property type="match status" value="1"/>
</dbReference>
<gene>
    <name evidence="10" type="ORF">UFOPK2958_00325</name>
</gene>
<feature type="transmembrane region" description="Helical" evidence="7">
    <location>
        <begin position="216"/>
        <end position="236"/>
    </location>
</feature>
<reference evidence="10" key="1">
    <citation type="submission" date="2020-05" db="EMBL/GenBank/DDBJ databases">
        <authorList>
            <person name="Chiriac C."/>
            <person name="Salcher M."/>
            <person name="Ghai R."/>
            <person name="Kavagutti S V."/>
        </authorList>
    </citation>
    <scope>NUCLEOTIDE SEQUENCE</scope>
</reference>
<dbReference type="InterPro" id="IPR003439">
    <property type="entry name" value="ABC_transporter-like_ATP-bd"/>
</dbReference>
<proteinExistence type="predicted"/>
<evidence type="ECO:0000256" key="1">
    <source>
        <dbReference type="ARBA" id="ARBA00004141"/>
    </source>
</evidence>
<dbReference type="Pfam" id="PF00005">
    <property type="entry name" value="ABC_tran"/>
    <property type="match status" value="1"/>
</dbReference>
<evidence type="ECO:0000256" key="4">
    <source>
        <dbReference type="ARBA" id="ARBA00022840"/>
    </source>
</evidence>
<dbReference type="PROSITE" id="PS50929">
    <property type="entry name" value="ABC_TM1F"/>
    <property type="match status" value="1"/>
</dbReference>
<dbReference type="GO" id="GO:0005524">
    <property type="term" value="F:ATP binding"/>
    <property type="evidence" value="ECO:0007669"/>
    <property type="project" value="UniProtKB-KW"/>
</dbReference>
<feature type="domain" description="ABC transmembrane type-1" evidence="9">
    <location>
        <begin position="106"/>
        <end position="274"/>
    </location>
</feature>
<accession>A0A6J6W0S3</accession>
<name>A0A6J6W0S3_9ZZZZ</name>
<feature type="transmembrane region" description="Helical" evidence="7">
    <location>
        <begin position="7"/>
        <end position="30"/>
    </location>
</feature>
<dbReference type="GO" id="GO:0140359">
    <property type="term" value="F:ABC-type transporter activity"/>
    <property type="evidence" value="ECO:0007669"/>
    <property type="project" value="InterPro"/>
</dbReference>
<evidence type="ECO:0000259" key="8">
    <source>
        <dbReference type="PROSITE" id="PS50893"/>
    </source>
</evidence>
<evidence type="ECO:0000256" key="5">
    <source>
        <dbReference type="ARBA" id="ARBA00022989"/>
    </source>
</evidence>
<dbReference type="InterPro" id="IPR011527">
    <property type="entry name" value="ABC1_TM_dom"/>
</dbReference>
<evidence type="ECO:0000313" key="10">
    <source>
        <dbReference type="EMBL" id="CAB4777980.1"/>
    </source>
</evidence>
<keyword evidence="3" id="KW-0547">Nucleotide-binding</keyword>
<keyword evidence="2 7" id="KW-0812">Transmembrane</keyword>
<feature type="transmembrane region" description="Helical" evidence="7">
    <location>
        <begin position="42"/>
        <end position="66"/>
    </location>
</feature>
<organism evidence="10">
    <name type="scientific">freshwater metagenome</name>
    <dbReference type="NCBI Taxonomy" id="449393"/>
    <lineage>
        <taxon>unclassified sequences</taxon>
        <taxon>metagenomes</taxon>
        <taxon>ecological metagenomes</taxon>
    </lineage>
</organism>
<dbReference type="SUPFAM" id="SSF52540">
    <property type="entry name" value="P-loop containing nucleoside triphosphate hydrolases"/>
    <property type="match status" value="1"/>
</dbReference>
<feature type="domain" description="ABC transporter" evidence="8">
    <location>
        <begin position="282"/>
        <end position="486"/>
    </location>
</feature>
<dbReference type="GO" id="GO:0016887">
    <property type="term" value="F:ATP hydrolysis activity"/>
    <property type="evidence" value="ECO:0007669"/>
    <property type="project" value="InterPro"/>
</dbReference>
<comment type="subcellular location">
    <subcellularLocation>
        <location evidence="1">Membrane</location>
        <topology evidence="1">Multi-pass membrane protein</topology>
    </subcellularLocation>
</comment>
<dbReference type="SMART" id="SM00382">
    <property type="entry name" value="AAA"/>
    <property type="match status" value="1"/>
</dbReference>
<keyword evidence="4" id="KW-0067">ATP-binding</keyword>
<evidence type="ECO:0000256" key="7">
    <source>
        <dbReference type="SAM" id="Phobius"/>
    </source>
</evidence>
<dbReference type="InterPro" id="IPR036640">
    <property type="entry name" value="ABC1_TM_sf"/>
</dbReference>
<dbReference type="PANTHER" id="PTHR24221">
    <property type="entry name" value="ATP-BINDING CASSETTE SUB-FAMILY B"/>
    <property type="match status" value="1"/>
</dbReference>
<keyword evidence="5 7" id="KW-1133">Transmembrane helix</keyword>
<evidence type="ECO:0000256" key="2">
    <source>
        <dbReference type="ARBA" id="ARBA00022692"/>
    </source>
</evidence>
<dbReference type="EMBL" id="CAFAAB010000022">
    <property type="protein sequence ID" value="CAB4777980.1"/>
    <property type="molecule type" value="Genomic_DNA"/>
</dbReference>